<dbReference type="EMBL" id="GBRH01202366">
    <property type="protein sequence ID" value="JAD95529.1"/>
    <property type="molecule type" value="Transcribed_RNA"/>
</dbReference>
<sequence length="77" mass="8666">MHDCLIVFLIASIKFHGKYCSHPGCCIHPKGHLHRSLALHLMMHPPHPPELLTELCEAPPTPRHRNGYLEVVVAGME</sequence>
<reference evidence="1" key="2">
    <citation type="journal article" date="2015" name="Data Brief">
        <title>Shoot transcriptome of the giant reed, Arundo donax.</title>
        <authorList>
            <person name="Barrero R.A."/>
            <person name="Guerrero F.D."/>
            <person name="Moolhuijzen P."/>
            <person name="Goolsby J.A."/>
            <person name="Tidwell J."/>
            <person name="Bellgard S.E."/>
            <person name="Bellgard M.I."/>
        </authorList>
    </citation>
    <scope>NUCLEOTIDE SEQUENCE</scope>
    <source>
        <tissue evidence="1">Shoot tissue taken approximately 20 cm above the soil surface</tissue>
    </source>
</reference>
<protein>
    <submittedName>
        <fullName evidence="1">Uncharacterized protein</fullName>
    </submittedName>
</protein>
<accession>A0A0A9E435</accession>
<reference evidence="1" key="1">
    <citation type="submission" date="2014-09" db="EMBL/GenBank/DDBJ databases">
        <authorList>
            <person name="Magalhaes I.L.F."/>
            <person name="Oliveira U."/>
            <person name="Santos F.R."/>
            <person name="Vidigal T.H.D.A."/>
            <person name="Brescovit A.D."/>
            <person name="Santos A.J."/>
        </authorList>
    </citation>
    <scope>NUCLEOTIDE SEQUENCE</scope>
    <source>
        <tissue evidence="1">Shoot tissue taken approximately 20 cm above the soil surface</tissue>
    </source>
</reference>
<proteinExistence type="predicted"/>
<name>A0A0A9E435_ARUDO</name>
<evidence type="ECO:0000313" key="1">
    <source>
        <dbReference type="EMBL" id="JAD95529.1"/>
    </source>
</evidence>
<organism evidence="1">
    <name type="scientific">Arundo donax</name>
    <name type="common">Giant reed</name>
    <name type="synonym">Donax arundinaceus</name>
    <dbReference type="NCBI Taxonomy" id="35708"/>
    <lineage>
        <taxon>Eukaryota</taxon>
        <taxon>Viridiplantae</taxon>
        <taxon>Streptophyta</taxon>
        <taxon>Embryophyta</taxon>
        <taxon>Tracheophyta</taxon>
        <taxon>Spermatophyta</taxon>
        <taxon>Magnoliopsida</taxon>
        <taxon>Liliopsida</taxon>
        <taxon>Poales</taxon>
        <taxon>Poaceae</taxon>
        <taxon>PACMAD clade</taxon>
        <taxon>Arundinoideae</taxon>
        <taxon>Arundineae</taxon>
        <taxon>Arundo</taxon>
    </lineage>
</organism>
<dbReference type="AlphaFoldDB" id="A0A0A9E435"/>